<reference evidence="1 2" key="1">
    <citation type="submission" date="2011-06" db="EMBL/GenBank/DDBJ databases">
        <title>The draft genome of Thiorhodococcus drewsii AZ1.</title>
        <authorList>
            <consortium name="US DOE Joint Genome Institute (JGI-PGF)"/>
            <person name="Lucas S."/>
            <person name="Han J."/>
            <person name="Lapidus A."/>
            <person name="Cheng J.-F."/>
            <person name="Goodwin L."/>
            <person name="Pitluck S."/>
            <person name="Peters L."/>
            <person name="Land M.L."/>
            <person name="Hauser L."/>
            <person name="Vogl K."/>
            <person name="Liu Z."/>
            <person name="Imhoff J."/>
            <person name="Thiel V."/>
            <person name="Frigaard N.-U."/>
            <person name="Bryant D.A."/>
            <person name="Woyke T.J."/>
        </authorList>
    </citation>
    <scope>NUCLEOTIDE SEQUENCE [LARGE SCALE GENOMIC DNA]</scope>
    <source>
        <strain evidence="1 2">AZ1</strain>
    </source>
</reference>
<accession>G2E083</accession>
<dbReference type="EMBL" id="AFWT01000010">
    <property type="protein sequence ID" value="EGV31811.1"/>
    <property type="molecule type" value="Genomic_DNA"/>
</dbReference>
<gene>
    <name evidence="1" type="ORF">ThidrDRAFT_1696</name>
</gene>
<dbReference type="Proteomes" id="UP000004200">
    <property type="component" value="Unassembled WGS sequence"/>
</dbReference>
<dbReference type="RefSeq" id="WP_007040410.1">
    <property type="nucleotide sequence ID" value="NZ_AFWT01000010.1"/>
</dbReference>
<keyword evidence="2" id="KW-1185">Reference proteome</keyword>
<evidence type="ECO:0000313" key="2">
    <source>
        <dbReference type="Proteomes" id="UP000004200"/>
    </source>
</evidence>
<protein>
    <submittedName>
        <fullName evidence="1">Uncharacterized protein</fullName>
    </submittedName>
</protein>
<sequence length="169" mass="18749">MSPSDTSPPPIWPSADYDRQVGRLRAAIGQPIHLVELEISATHVHIRQLGQPYILLDVLAFPRPDPSRGLTPHLILLDDGRGLNLGRIARISLESNFNPAPSQILYQDREALEGLIYRDRRLTPAFIAERAHRIMGQALGKNPEALAISGPENQARIETTESMKQPNNA</sequence>
<organism evidence="1 2">
    <name type="scientific">Thiorhodococcus drewsii AZ1</name>
    <dbReference type="NCBI Taxonomy" id="765913"/>
    <lineage>
        <taxon>Bacteria</taxon>
        <taxon>Pseudomonadati</taxon>
        <taxon>Pseudomonadota</taxon>
        <taxon>Gammaproteobacteria</taxon>
        <taxon>Chromatiales</taxon>
        <taxon>Chromatiaceae</taxon>
        <taxon>Thiorhodococcus</taxon>
    </lineage>
</organism>
<evidence type="ECO:0000313" key="1">
    <source>
        <dbReference type="EMBL" id="EGV31811.1"/>
    </source>
</evidence>
<dbReference type="AlphaFoldDB" id="G2E083"/>
<dbReference type="eggNOG" id="ENOG5032XCG">
    <property type="taxonomic scope" value="Bacteria"/>
</dbReference>
<dbReference type="PATRIC" id="fig|765913.3.peg.1719"/>
<proteinExistence type="predicted"/>
<name>G2E083_9GAMM</name>
<comment type="caution">
    <text evidence="1">The sequence shown here is derived from an EMBL/GenBank/DDBJ whole genome shotgun (WGS) entry which is preliminary data.</text>
</comment>